<organism evidence="10 11">
    <name type="scientific">Litorilituus lipolyticus</name>
    <dbReference type="NCBI Taxonomy" id="2491017"/>
    <lineage>
        <taxon>Bacteria</taxon>
        <taxon>Pseudomonadati</taxon>
        <taxon>Pseudomonadota</taxon>
        <taxon>Gammaproteobacteria</taxon>
        <taxon>Alteromonadales</taxon>
        <taxon>Colwelliaceae</taxon>
        <taxon>Litorilituus</taxon>
    </lineage>
</organism>
<feature type="domain" description="Histidine kinase" evidence="9">
    <location>
        <begin position="247"/>
        <end position="447"/>
    </location>
</feature>
<dbReference type="CDD" id="cd00082">
    <property type="entry name" value="HisKA"/>
    <property type="match status" value="1"/>
</dbReference>
<feature type="transmembrane region" description="Helical" evidence="8">
    <location>
        <begin position="12"/>
        <end position="34"/>
    </location>
</feature>
<evidence type="ECO:0000256" key="2">
    <source>
        <dbReference type="ARBA" id="ARBA00012438"/>
    </source>
</evidence>
<evidence type="ECO:0000256" key="4">
    <source>
        <dbReference type="ARBA" id="ARBA00022679"/>
    </source>
</evidence>
<comment type="catalytic activity">
    <reaction evidence="1">
        <text>ATP + protein L-histidine = ADP + protein N-phospho-L-histidine.</text>
        <dbReference type="EC" id="2.7.13.3"/>
    </reaction>
</comment>
<evidence type="ECO:0000313" key="10">
    <source>
        <dbReference type="EMBL" id="TPH12120.1"/>
    </source>
</evidence>
<dbReference type="SUPFAM" id="SSF47384">
    <property type="entry name" value="Homodimeric domain of signal transducing histidine kinase"/>
    <property type="match status" value="1"/>
</dbReference>
<evidence type="ECO:0000256" key="8">
    <source>
        <dbReference type="SAM" id="Phobius"/>
    </source>
</evidence>
<dbReference type="Pfam" id="PF02518">
    <property type="entry name" value="HATPase_c"/>
    <property type="match status" value="1"/>
</dbReference>
<dbReference type="InterPro" id="IPR003594">
    <property type="entry name" value="HATPase_dom"/>
</dbReference>
<keyword evidence="5 8" id="KW-0812">Transmembrane</keyword>
<dbReference type="SUPFAM" id="SSF55874">
    <property type="entry name" value="ATPase domain of HSP90 chaperone/DNA topoisomerase II/histidine kinase"/>
    <property type="match status" value="1"/>
</dbReference>
<evidence type="ECO:0000256" key="5">
    <source>
        <dbReference type="ARBA" id="ARBA00022692"/>
    </source>
</evidence>
<keyword evidence="7 8" id="KW-1133">Transmembrane helix</keyword>
<dbReference type="Gene3D" id="3.30.565.10">
    <property type="entry name" value="Histidine kinase-like ATPase, C-terminal domain"/>
    <property type="match status" value="1"/>
</dbReference>
<dbReference type="InterPro" id="IPR050428">
    <property type="entry name" value="TCS_sensor_his_kinase"/>
</dbReference>
<dbReference type="GO" id="GO:0005886">
    <property type="term" value="C:plasma membrane"/>
    <property type="evidence" value="ECO:0007669"/>
    <property type="project" value="TreeGrafter"/>
</dbReference>
<dbReference type="SMART" id="SM00388">
    <property type="entry name" value="HisKA"/>
    <property type="match status" value="1"/>
</dbReference>
<protein>
    <recommendedName>
        <fullName evidence="2">histidine kinase</fullName>
        <ecNumber evidence="2">2.7.13.3</ecNumber>
    </recommendedName>
</protein>
<dbReference type="Pfam" id="PF00512">
    <property type="entry name" value="HisKA"/>
    <property type="match status" value="1"/>
</dbReference>
<keyword evidence="6 10" id="KW-0418">Kinase</keyword>
<name>A0A502KKL1_9GAMM</name>
<dbReference type="EMBL" id="SAWY01000041">
    <property type="protein sequence ID" value="TPH12120.1"/>
    <property type="molecule type" value="Genomic_DNA"/>
</dbReference>
<evidence type="ECO:0000313" key="11">
    <source>
        <dbReference type="Proteomes" id="UP000315303"/>
    </source>
</evidence>
<dbReference type="Proteomes" id="UP000315303">
    <property type="component" value="Unassembled WGS sequence"/>
</dbReference>
<keyword evidence="3" id="KW-0597">Phosphoprotein</keyword>
<dbReference type="OrthoDB" id="9121563at2"/>
<dbReference type="PANTHER" id="PTHR45436">
    <property type="entry name" value="SENSOR HISTIDINE KINASE YKOH"/>
    <property type="match status" value="1"/>
</dbReference>
<dbReference type="RefSeq" id="WP_140605651.1">
    <property type="nucleotide sequence ID" value="NZ_SAWY01000041.1"/>
</dbReference>
<evidence type="ECO:0000259" key="9">
    <source>
        <dbReference type="PROSITE" id="PS50109"/>
    </source>
</evidence>
<dbReference type="PROSITE" id="PS50109">
    <property type="entry name" value="HIS_KIN"/>
    <property type="match status" value="1"/>
</dbReference>
<dbReference type="InterPro" id="IPR005467">
    <property type="entry name" value="His_kinase_dom"/>
</dbReference>
<keyword evidence="8" id="KW-0472">Membrane</keyword>
<feature type="transmembrane region" description="Helical" evidence="8">
    <location>
        <begin position="169"/>
        <end position="189"/>
    </location>
</feature>
<dbReference type="InterPro" id="IPR036890">
    <property type="entry name" value="HATPase_C_sf"/>
</dbReference>
<dbReference type="Gene3D" id="1.10.287.130">
    <property type="match status" value="1"/>
</dbReference>
<accession>A0A502KKL1</accession>
<keyword evidence="11" id="KW-1185">Reference proteome</keyword>
<dbReference type="GO" id="GO:0000155">
    <property type="term" value="F:phosphorelay sensor kinase activity"/>
    <property type="evidence" value="ECO:0007669"/>
    <property type="project" value="InterPro"/>
</dbReference>
<proteinExistence type="predicted"/>
<dbReference type="EC" id="2.7.13.3" evidence="2"/>
<comment type="caution">
    <text evidence="10">The sequence shown here is derived from an EMBL/GenBank/DDBJ whole genome shotgun (WGS) entry which is preliminary data.</text>
</comment>
<evidence type="ECO:0000256" key="3">
    <source>
        <dbReference type="ARBA" id="ARBA00022553"/>
    </source>
</evidence>
<evidence type="ECO:0000256" key="7">
    <source>
        <dbReference type="ARBA" id="ARBA00022989"/>
    </source>
</evidence>
<dbReference type="AlphaFoldDB" id="A0A502KKL1"/>
<sequence length="447" mass="51250">MKVFQSIRFRIIIACIFFSLVVSLCYGWVTYYGLKYNSDELFNWFLIQETQVLVAEYQKNPQVNLSSMTSAKVIVSSEEVAIATLANYFTKTKTRERILKNNALDLIEMLGPRFTTPQGYIIYEFITKQKTIHILKAPLKDDALSFYYLVDVSEFINYDDVSEKEISDMFLTMLVLILCISLILGFWLAKRVVSPLTRLANSVDSDNYQPNNNVYFNDEIGFLAKRIDSFVLKTNEMIIREKSFSRDVSHELRTPLASSRAAIELALSSPAGKDTHMSKFLHRAARANVDMSHLIETFLLLGRDEIDKEVHTEFNLYELVQQSFDKHDYLKRSDELACLNKVAPTLMMFAAKRYLAIVLDNLIRNAYQHTYQGTIEVCVQNNIIIVEDTGEGMVNSKLVNDSDCNVLEKSGVGLSIVRRLCEKLNWKITIETDRPLGTKILIDISHE</sequence>
<dbReference type="InterPro" id="IPR036097">
    <property type="entry name" value="HisK_dim/P_sf"/>
</dbReference>
<dbReference type="Gene3D" id="6.10.340.10">
    <property type="match status" value="1"/>
</dbReference>
<keyword evidence="4" id="KW-0808">Transferase</keyword>
<reference evidence="10 11" key="1">
    <citation type="submission" date="2019-01" db="EMBL/GenBank/DDBJ databases">
        <title>Litorilituus lipolytica sp. nov., isolated from intertidal sand of the Yellow Sea in China.</title>
        <authorList>
            <person name="Liu A."/>
        </authorList>
    </citation>
    <scope>NUCLEOTIDE SEQUENCE [LARGE SCALE GENOMIC DNA]</scope>
    <source>
        <strain evidence="10 11">RZ04</strain>
    </source>
</reference>
<dbReference type="SMART" id="SM00387">
    <property type="entry name" value="HATPase_c"/>
    <property type="match status" value="1"/>
</dbReference>
<dbReference type="InterPro" id="IPR003661">
    <property type="entry name" value="HisK_dim/P_dom"/>
</dbReference>
<evidence type="ECO:0000256" key="1">
    <source>
        <dbReference type="ARBA" id="ARBA00000085"/>
    </source>
</evidence>
<gene>
    <name evidence="10" type="ORF">EPA86_17345</name>
</gene>
<dbReference type="PANTHER" id="PTHR45436:SF16">
    <property type="entry name" value="HISTIDINE KINASE"/>
    <property type="match status" value="1"/>
</dbReference>
<evidence type="ECO:0000256" key="6">
    <source>
        <dbReference type="ARBA" id="ARBA00022777"/>
    </source>
</evidence>